<dbReference type="InterPro" id="IPR035965">
    <property type="entry name" value="PAS-like_dom_sf"/>
</dbReference>
<dbReference type="EMBL" id="RCZP01000035">
    <property type="protein sequence ID" value="TPG47257.1"/>
    <property type="molecule type" value="Genomic_DNA"/>
</dbReference>
<dbReference type="SUPFAM" id="SSF55874">
    <property type="entry name" value="ATPase domain of HSP90 chaperone/DNA topoisomerase II/histidine kinase"/>
    <property type="match status" value="1"/>
</dbReference>
<dbReference type="NCBIfam" id="TIGR00229">
    <property type="entry name" value="sensory_box"/>
    <property type="match status" value="1"/>
</dbReference>
<comment type="caution">
    <text evidence="13">The sequence shown here is derived from an EMBL/GenBank/DDBJ whole genome shotgun (WGS) entry which is preliminary data.</text>
</comment>
<evidence type="ECO:0000313" key="14">
    <source>
        <dbReference type="Proteomes" id="UP000317078"/>
    </source>
</evidence>
<dbReference type="Pfam" id="PF08447">
    <property type="entry name" value="PAS_3"/>
    <property type="match status" value="1"/>
</dbReference>
<dbReference type="AlphaFoldDB" id="A0A502FCW2"/>
<dbReference type="Gene3D" id="3.30.450.20">
    <property type="entry name" value="PAS domain"/>
    <property type="match status" value="2"/>
</dbReference>
<dbReference type="PANTHER" id="PTHR43304">
    <property type="entry name" value="PHYTOCHROME-LIKE PROTEIN CPH1"/>
    <property type="match status" value="1"/>
</dbReference>
<evidence type="ECO:0000256" key="8">
    <source>
        <dbReference type="SAM" id="Phobius"/>
    </source>
</evidence>
<dbReference type="Gene3D" id="3.30.565.10">
    <property type="entry name" value="Histidine kinase-like ATPase, C-terminal domain"/>
    <property type="match status" value="1"/>
</dbReference>
<dbReference type="SMART" id="SM00086">
    <property type="entry name" value="PAC"/>
    <property type="match status" value="1"/>
</dbReference>
<dbReference type="SMART" id="SM00387">
    <property type="entry name" value="HATPase_c"/>
    <property type="match status" value="1"/>
</dbReference>
<keyword evidence="4" id="KW-0808">Transferase</keyword>
<dbReference type="CDD" id="cd00130">
    <property type="entry name" value="PAS"/>
    <property type="match status" value="1"/>
</dbReference>
<dbReference type="FunFam" id="3.30.450.20:FF:000099">
    <property type="entry name" value="Sensory box sensor histidine kinase"/>
    <property type="match status" value="1"/>
</dbReference>
<keyword evidence="5 13" id="KW-0418">Kinase</keyword>
<dbReference type="SUPFAM" id="SSF52172">
    <property type="entry name" value="CheY-like"/>
    <property type="match status" value="1"/>
</dbReference>
<dbReference type="OrthoDB" id="7264471at2"/>
<evidence type="ECO:0000256" key="3">
    <source>
        <dbReference type="ARBA" id="ARBA00022553"/>
    </source>
</evidence>
<feature type="transmembrane region" description="Helical" evidence="8">
    <location>
        <begin position="28"/>
        <end position="49"/>
    </location>
</feature>
<evidence type="ECO:0000256" key="6">
    <source>
        <dbReference type="PROSITE-ProRule" id="PRU00169"/>
    </source>
</evidence>
<evidence type="ECO:0000256" key="4">
    <source>
        <dbReference type="ARBA" id="ARBA00022679"/>
    </source>
</evidence>
<evidence type="ECO:0000256" key="1">
    <source>
        <dbReference type="ARBA" id="ARBA00000085"/>
    </source>
</evidence>
<evidence type="ECO:0000259" key="11">
    <source>
        <dbReference type="PROSITE" id="PS50112"/>
    </source>
</evidence>
<dbReference type="PANTHER" id="PTHR43304:SF1">
    <property type="entry name" value="PAC DOMAIN-CONTAINING PROTEIN"/>
    <property type="match status" value="1"/>
</dbReference>
<dbReference type="Gene3D" id="3.40.50.2300">
    <property type="match status" value="1"/>
</dbReference>
<gene>
    <name evidence="13" type="ORF">EAH89_23400</name>
</gene>
<dbReference type="Proteomes" id="UP000317078">
    <property type="component" value="Unassembled WGS sequence"/>
</dbReference>
<dbReference type="SUPFAM" id="SSF47384">
    <property type="entry name" value="Homodimeric domain of signal transducing histidine kinase"/>
    <property type="match status" value="1"/>
</dbReference>
<dbReference type="GO" id="GO:0000155">
    <property type="term" value="F:phosphorelay sensor kinase activity"/>
    <property type="evidence" value="ECO:0007669"/>
    <property type="project" value="InterPro"/>
</dbReference>
<dbReference type="InterPro" id="IPR001789">
    <property type="entry name" value="Sig_transdc_resp-reg_receiver"/>
</dbReference>
<feature type="domain" description="PAS" evidence="11">
    <location>
        <begin position="380"/>
        <end position="451"/>
    </location>
</feature>
<dbReference type="Pfam" id="PF02518">
    <property type="entry name" value="HATPase_c"/>
    <property type="match status" value="1"/>
</dbReference>
<feature type="modified residue" description="4-aspartylphosphate" evidence="6">
    <location>
        <position position="837"/>
    </location>
</feature>
<dbReference type="InterPro" id="IPR011006">
    <property type="entry name" value="CheY-like_superfamily"/>
</dbReference>
<sequence>MAAGAPSPAPDGAAPPGGPRAAPLSRHLMLLVAAVSVPLTLFGVGSLWVQYGAARQGAEAQLVAQARTMARLVDREFERAGTVAEMLAGSTVLARGDLAAFEREMRAAAGMLSAELPPGAGQVMLRLVRADGVRLLDTGWAVGERREEAAGMLPHLAEALARGRVATSDVFIARRQNIPLVAVAAPVLAEGRYAGEATIGIGVPVQRFAALLAAAGLPAGGTAWVLDRQGSAVATTRSGVRVGDPLGGAGEMAGEAGLVPRRKPKTGGAFTTAYARSPESRFLVRLDVPEGLFLEPLQSGLLRSLLPGALVLAGGLLVSLLLARRVVAAFRRVPALALARGDGAAPGGAATGLREADELAVTLAGTLADRLRAEAALRDSEARFRTLADAMPPMVWSARPDGRHDYVNARWLAFTGHGGDAAGAGADWLELIHPEDMAVVAGRWSRSLRTGEPYEMEARLRRHDGAYRWTLSRALPVRDAEGRVLRWFGASTDIQEIVEAREVVARDRAQLERLVHERTQDLEATQARLAQAQRMQALGQLAGGIAHDFNNVLQAVQGGAALIERRPGDAARVGRLSRMIVEAAERGAVITRRLLTFARRSALRAEAVDAAGLLADMREILLHTLGSGVGVELEAAPDLPTLFVDKGQLETVLINLGTNARDAMGGVGSLRLAAAVETVGDEVHPAGVGRGTYVRISVADTGEGMDAATLARASEPFFTTKPVGKGTGLGLSMARGFAEQSGGGILIESAPGRGTTIHLLLPRAEAGARERGGVREPEPPAARQRARLLLVDDDAAVREVTAEQLEAQGYAVRAAPSGPAALELIDGGWEPELVVSDLSMPGMDGLALIREIQRRRPGLPAILLTGFVTNAAEIAIGGALSGGFSLLNKPVDGRRLAERVAVLLEAAPAS</sequence>
<protein>
    <recommendedName>
        <fullName evidence="2">histidine kinase</fullName>
        <ecNumber evidence="2">2.7.13.3</ecNumber>
    </recommendedName>
</protein>
<evidence type="ECO:0000256" key="2">
    <source>
        <dbReference type="ARBA" id="ARBA00012438"/>
    </source>
</evidence>
<keyword evidence="14" id="KW-1185">Reference proteome</keyword>
<proteinExistence type="predicted"/>
<keyword evidence="8" id="KW-0472">Membrane</keyword>
<feature type="domain" description="PAC" evidence="12">
    <location>
        <begin position="454"/>
        <end position="506"/>
    </location>
</feature>
<dbReference type="InterPro" id="IPR052162">
    <property type="entry name" value="Sensor_kinase/Photoreceptor"/>
</dbReference>
<dbReference type="InterPro" id="IPR036097">
    <property type="entry name" value="HisK_dim/P_sf"/>
</dbReference>
<dbReference type="Pfam" id="PF00072">
    <property type="entry name" value="Response_reg"/>
    <property type="match status" value="1"/>
</dbReference>
<keyword evidence="8" id="KW-1133">Transmembrane helix</keyword>
<dbReference type="PROSITE" id="PS50109">
    <property type="entry name" value="HIS_KIN"/>
    <property type="match status" value="1"/>
</dbReference>
<keyword evidence="8" id="KW-0812">Transmembrane</keyword>
<reference evidence="13 14" key="1">
    <citation type="journal article" date="2019" name="Environ. Microbiol.">
        <title>Species interactions and distinct microbial communities in high Arctic permafrost affected cryosols are associated with the CH4 and CO2 gas fluxes.</title>
        <authorList>
            <person name="Altshuler I."/>
            <person name="Hamel J."/>
            <person name="Turney S."/>
            <person name="Magnuson E."/>
            <person name="Levesque R."/>
            <person name="Greer C."/>
            <person name="Whyte L.G."/>
        </authorList>
    </citation>
    <scope>NUCLEOTIDE SEQUENCE [LARGE SCALE GENOMIC DNA]</scope>
    <source>
        <strain evidence="13 14">S9.3B</strain>
    </source>
</reference>
<feature type="region of interest" description="Disordered" evidence="7">
    <location>
        <begin position="1"/>
        <end position="20"/>
    </location>
</feature>
<dbReference type="CDD" id="cd00082">
    <property type="entry name" value="HisKA"/>
    <property type="match status" value="1"/>
</dbReference>
<evidence type="ECO:0000259" key="10">
    <source>
        <dbReference type="PROSITE" id="PS50110"/>
    </source>
</evidence>
<dbReference type="EC" id="2.7.13.3" evidence="2"/>
<dbReference type="Gene3D" id="1.10.287.130">
    <property type="match status" value="1"/>
</dbReference>
<evidence type="ECO:0000256" key="5">
    <source>
        <dbReference type="ARBA" id="ARBA00022777"/>
    </source>
</evidence>
<evidence type="ECO:0000256" key="7">
    <source>
        <dbReference type="SAM" id="MobiDB-lite"/>
    </source>
</evidence>
<dbReference type="InterPro" id="IPR000700">
    <property type="entry name" value="PAS-assoc_C"/>
</dbReference>
<dbReference type="SMART" id="SM00091">
    <property type="entry name" value="PAS"/>
    <property type="match status" value="1"/>
</dbReference>
<evidence type="ECO:0000259" key="9">
    <source>
        <dbReference type="PROSITE" id="PS50109"/>
    </source>
</evidence>
<dbReference type="InterPro" id="IPR001610">
    <property type="entry name" value="PAC"/>
</dbReference>
<evidence type="ECO:0000259" key="12">
    <source>
        <dbReference type="PROSITE" id="PS50113"/>
    </source>
</evidence>
<organism evidence="13 14">
    <name type="scientific">Muricoccus nepalensis</name>
    <dbReference type="NCBI Taxonomy" id="1854500"/>
    <lineage>
        <taxon>Bacteria</taxon>
        <taxon>Pseudomonadati</taxon>
        <taxon>Pseudomonadota</taxon>
        <taxon>Alphaproteobacteria</taxon>
        <taxon>Acetobacterales</taxon>
        <taxon>Roseomonadaceae</taxon>
        <taxon>Muricoccus</taxon>
    </lineage>
</organism>
<keyword evidence="3 6" id="KW-0597">Phosphoprotein</keyword>
<dbReference type="PROSITE" id="PS50112">
    <property type="entry name" value="PAS"/>
    <property type="match status" value="1"/>
</dbReference>
<dbReference type="PRINTS" id="PR00344">
    <property type="entry name" value="BCTRLSENSOR"/>
</dbReference>
<dbReference type="InterPro" id="IPR036890">
    <property type="entry name" value="HATPase_C_sf"/>
</dbReference>
<evidence type="ECO:0000313" key="13">
    <source>
        <dbReference type="EMBL" id="TPG47257.1"/>
    </source>
</evidence>
<dbReference type="InterPro" id="IPR000014">
    <property type="entry name" value="PAS"/>
</dbReference>
<feature type="transmembrane region" description="Helical" evidence="8">
    <location>
        <begin position="305"/>
        <end position="323"/>
    </location>
</feature>
<dbReference type="SUPFAM" id="SSF55785">
    <property type="entry name" value="PYP-like sensor domain (PAS domain)"/>
    <property type="match status" value="1"/>
</dbReference>
<dbReference type="RefSeq" id="WP_140886156.1">
    <property type="nucleotide sequence ID" value="NZ_RCZP01000035.1"/>
</dbReference>
<feature type="domain" description="Histidine kinase" evidence="9">
    <location>
        <begin position="544"/>
        <end position="765"/>
    </location>
</feature>
<comment type="catalytic activity">
    <reaction evidence="1">
        <text>ATP + protein L-histidine = ADP + protein N-phospho-L-histidine.</text>
        <dbReference type="EC" id="2.7.13.3"/>
    </reaction>
</comment>
<dbReference type="InterPro" id="IPR013655">
    <property type="entry name" value="PAS_fold_3"/>
</dbReference>
<dbReference type="InterPro" id="IPR005467">
    <property type="entry name" value="His_kinase_dom"/>
</dbReference>
<dbReference type="SMART" id="SM00448">
    <property type="entry name" value="REC"/>
    <property type="match status" value="1"/>
</dbReference>
<dbReference type="InterPro" id="IPR004358">
    <property type="entry name" value="Sig_transdc_His_kin-like_C"/>
</dbReference>
<dbReference type="InterPro" id="IPR003594">
    <property type="entry name" value="HATPase_dom"/>
</dbReference>
<dbReference type="PROSITE" id="PS50110">
    <property type="entry name" value="RESPONSE_REGULATORY"/>
    <property type="match status" value="1"/>
</dbReference>
<feature type="domain" description="Response regulatory" evidence="10">
    <location>
        <begin position="787"/>
        <end position="904"/>
    </location>
</feature>
<accession>A0A502FCW2</accession>
<dbReference type="InterPro" id="IPR003661">
    <property type="entry name" value="HisK_dim/P_dom"/>
</dbReference>
<dbReference type="SMART" id="SM00388">
    <property type="entry name" value="HisKA"/>
    <property type="match status" value="1"/>
</dbReference>
<dbReference type="PROSITE" id="PS50113">
    <property type="entry name" value="PAC"/>
    <property type="match status" value="1"/>
</dbReference>
<name>A0A502FCW2_9PROT</name>